<reference evidence="4 5" key="1">
    <citation type="submission" date="2018-01" db="EMBL/GenBank/DDBJ databases">
        <authorList>
            <person name="Clerissi C."/>
        </authorList>
    </citation>
    <scope>NUCLEOTIDE SEQUENCE [LARGE SCALE GENOMIC DNA]</scope>
    <source>
        <strain evidence="2">Cupriavidus taiwanensis STM 6082</strain>
        <strain evidence="3">Cupriavidus taiwanensis STM 6160</strain>
    </source>
</reference>
<keyword evidence="1" id="KW-0812">Transmembrane</keyword>
<dbReference type="EMBL" id="OFTC01000006">
    <property type="protein sequence ID" value="SOZ34889.1"/>
    <property type="molecule type" value="Genomic_DNA"/>
</dbReference>
<sequence length="73" mass="7804">MDGETLSLACRSNLPIGVYVMQGWGDCPYVMQGWGDCPSSSLRAWIHRIAFARSVFAVIAAVTAVVAFVLIAG</sequence>
<evidence type="ECO:0000313" key="3">
    <source>
        <dbReference type="EMBL" id="SPD46633.1"/>
    </source>
</evidence>
<keyword evidence="5" id="KW-1185">Reference proteome</keyword>
<evidence type="ECO:0000313" key="4">
    <source>
        <dbReference type="Proteomes" id="UP000255168"/>
    </source>
</evidence>
<dbReference type="Proteomes" id="UP000255168">
    <property type="component" value="Chromosome I"/>
</dbReference>
<keyword evidence="1" id="KW-1133">Transmembrane helix</keyword>
<proteinExistence type="predicted"/>
<dbReference type="EMBL" id="LT984806">
    <property type="protein sequence ID" value="SPD46633.1"/>
    <property type="molecule type" value="Genomic_DNA"/>
</dbReference>
<evidence type="ECO:0000256" key="1">
    <source>
        <dbReference type="SAM" id="Phobius"/>
    </source>
</evidence>
<keyword evidence="1" id="KW-0472">Membrane</keyword>
<evidence type="ECO:0000313" key="5">
    <source>
        <dbReference type="Proteomes" id="UP000256710"/>
    </source>
</evidence>
<dbReference type="Proteomes" id="UP000256710">
    <property type="component" value="Unassembled WGS sequence"/>
</dbReference>
<evidence type="ECO:0000313" key="2">
    <source>
        <dbReference type="EMBL" id="SOZ34889.1"/>
    </source>
</evidence>
<accession>A0A375H826</accession>
<dbReference type="AlphaFoldDB" id="A0A375H826"/>
<protein>
    <submittedName>
        <fullName evidence="3">Uncharacterized protein</fullName>
    </submittedName>
</protein>
<gene>
    <name evidence="2" type="ORF">CBM2605_A140119</name>
    <name evidence="3" type="ORF">CBM2607_11573</name>
</gene>
<feature type="transmembrane region" description="Helical" evidence="1">
    <location>
        <begin position="50"/>
        <end position="72"/>
    </location>
</feature>
<organism evidence="3 4">
    <name type="scientific">Cupriavidus neocaledonicus</name>
    <dbReference type="NCBI Taxonomy" id="1040979"/>
    <lineage>
        <taxon>Bacteria</taxon>
        <taxon>Pseudomonadati</taxon>
        <taxon>Pseudomonadota</taxon>
        <taxon>Betaproteobacteria</taxon>
        <taxon>Burkholderiales</taxon>
        <taxon>Burkholderiaceae</taxon>
        <taxon>Cupriavidus</taxon>
    </lineage>
</organism>
<name>A0A375H826_9BURK</name>